<evidence type="ECO:0000259" key="4">
    <source>
        <dbReference type="PROSITE" id="PS51118"/>
    </source>
</evidence>
<dbReference type="Pfam" id="PF01638">
    <property type="entry name" value="HxlR"/>
    <property type="match status" value="1"/>
</dbReference>
<proteinExistence type="predicted"/>
<dbReference type="AlphaFoldDB" id="A0A1V4INL1"/>
<evidence type="ECO:0000256" key="2">
    <source>
        <dbReference type="ARBA" id="ARBA00023125"/>
    </source>
</evidence>
<dbReference type="InterPro" id="IPR036388">
    <property type="entry name" value="WH-like_DNA-bd_sf"/>
</dbReference>
<dbReference type="EMBL" id="MZGT01000031">
    <property type="protein sequence ID" value="OPJ61380.1"/>
    <property type="molecule type" value="Genomic_DNA"/>
</dbReference>
<dbReference type="STRING" id="225345.CLCHR_25400"/>
<gene>
    <name evidence="5" type="primary">ytcD_2</name>
    <name evidence="5" type="ORF">CLCHR_25400</name>
</gene>
<reference evidence="5 6" key="1">
    <citation type="submission" date="2017-03" db="EMBL/GenBank/DDBJ databases">
        <title>Genome sequence of Clostridium chromiireducens DSM 23318.</title>
        <authorList>
            <person name="Poehlein A."/>
            <person name="Daniel R."/>
        </authorList>
    </citation>
    <scope>NUCLEOTIDE SEQUENCE [LARGE SCALE GENOMIC DNA]</scope>
    <source>
        <strain evidence="5 6">DSM 23318</strain>
    </source>
</reference>
<dbReference type="PANTHER" id="PTHR33204">
    <property type="entry name" value="TRANSCRIPTIONAL REGULATOR, MARR FAMILY"/>
    <property type="match status" value="1"/>
</dbReference>
<dbReference type="PANTHER" id="PTHR33204:SF29">
    <property type="entry name" value="TRANSCRIPTIONAL REGULATOR"/>
    <property type="match status" value="1"/>
</dbReference>
<dbReference type="RefSeq" id="WP_079440156.1">
    <property type="nucleotide sequence ID" value="NZ_MZGT01000031.1"/>
</dbReference>
<keyword evidence="6" id="KW-1185">Reference proteome</keyword>
<organism evidence="5 6">
    <name type="scientific">Clostridium chromiireducens</name>
    <dbReference type="NCBI Taxonomy" id="225345"/>
    <lineage>
        <taxon>Bacteria</taxon>
        <taxon>Bacillati</taxon>
        <taxon>Bacillota</taxon>
        <taxon>Clostridia</taxon>
        <taxon>Eubacteriales</taxon>
        <taxon>Clostridiaceae</taxon>
        <taxon>Clostridium</taxon>
    </lineage>
</organism>
<evidence type="ECO:0000256" key="3">
    <source>
        <dbReference type="ARBA" id="ARBA00023163"/>
    </source>
</evidence>
<keyword evidence="2" id="KW-0238">DNA-binding</keyword>
<keyword evidence="1" id="KW-0805">Transcription regulation</keyword>
<accession>A0A1V4INL1</accession>
<feature type="domain" description="HTH hxlR-type" evidence="4">
    <location>
        <begin position="22"/>
        <end position="117"/>
    </location>
</feature>
<dbReference type="InterPro" id="IPR036390">
    <property type="entry name" value="WH_DNA-bd_sf"/>
</dbReference>
<dbReference type="SUPFAM" id="SSF46785">
    <property type="entry name" value="Winged helix' DNA-binding domain"/>
    <property type="match status" value="1"/>
</dbReference>
<evidence type="ECO:0000313" key="5">
    <source>
        <dbReference type="EMBL" id="OPJ61380.1"/>
    </source>
</evidence>
<dbReference type="GO" id="GO:0003677">
    <property type="term" value="F:DNA binding"/>
    <property type="evidence" value="ECO:0007669"/>
    <property type="project" value="UniProtKB-KW"/>
</dbReference>
<keyword evidence="3" id="KW-0804">Transcription</keyword>
<evidence type="ECO:0000256" key="1">
    <source>
        <dbReference type="ARBA" id="ARBA00023015"/>
    </source>
</evidence>
<comment type="caution">
    <text evidence="5">The sequence shown here is derived from an EMBL/GenBank/DDBJ whole genome shotgun (WGS) entry which is preliminary data.</text>
</comment>
<evidence type="ECO:0000313" key="6">
    <source>
        <dbReference type="Proteomes" id="UP000191056"/>
    </source>
</evidence>
<sequence length="117" mass="13936">MQDITFKEYQEQIRKVKIDKNCGAYKTLEIFQGKWNIRILFELIKYDCIRFGDLKKQVGEITNTMLTSTLRDLESKGLVNRIQFNEIPPHVEYSLSEAGKDLYPIFIEMMRWSNNHQ</sequence>
<name>A0A1V4INL1_9CLOT</name>
<dbReference type="Proteomes" id="UP000191056">
    <property type="component" value="Unassembled WGS sequence"/>
</dbReference>
<protein>
    <submittedName>
        <fullName evidence="5">Putative HTH-type transcriptional regulator YtcD</fullName>
    </submittedName>
</protein>
<dbReference type="Gene3D" id="1.10.10.10">
    <property type="entry name" value="Winged helix-like DNA-binding domain superfamily/Winged helix DNA-binding domain"/>
    <property type="match status" value="1"/>
</dbReference>
<dbReference type="OrthoDB" id="9791143at2"/>
<dbReference type="InterPro" id="IPR002577">
    <property type="entry name" value="HTH_HxlR"/>
</dbReference>
<dbReference type="PROSITE" id="PS51118">
    <property type="entry name" value="HTH_HXLR"/>
    <property type="match status" value="1"/>
</dbReference>